<evidence type="ECO:0000313" key="2">
    <source>
        <dbReference type="EMBL" id="KAL3507363.1"/>
    </source>
</evidence>
<protein>
    <submittedName>
        <fullName evidence="2">Uncharacterized protein</fullName>
    </submittedName>
</protein>
<evidence type="ECO:0000256" key="1">
    <source>
        <dbReference type="SAM" id="MobiDB-lite"/>
    </source>
</evidence>
<reference evidence="2 3" key="1">
    <citation type="submission" date="2024-11" db="EMBL/GenBank/DDBJ databases">
        <title>A near-complete genome assembly of Cinchona calisaya.</title>
        <authorList>
            <person name="Lian D.C."/>
            <person name="Zhao X.W."/>
            <person name="Wei L."/>
        </authorList>
    </citation>
    <scope>NUCLEOTIDE SEQUENCE [LARGE SCALE GENOMIC DNA]</scope>
    <source>
        <tissue evidence="2">Nenye</tissue>
    </source>
</reference>
<dbReference type="AlphaFoldDB" id="A0ABD2YP98"/>
<gene>
    <name evidence="2" type="ORF">ACH5RR_032745</name>
</gene>
<name>A0ABD2YP98_9GENT</name>
<evidence type="ECO:0000313" key="3">
    <source>
        <dbReference type="Proteomes" id="UP001630127"/>
    </source>
</evidence>
<feature type="region of interest" description="Disordered" evidence="1">
    <location>
        <begin position="89"/>
        <end position="126"/>
    </location>
</feature>
<proteinExistence type="predicted"/>
<dbReference type="Proteomes" id="UP001630127">
    <property type="component" value="Unassembled WGS sequence"/>
</dbReference>
<feature type="compositionally biased region" description="Polar residues" evidence="1">
    <location>
        <begin position="93"/>
        <end position="126"/>
    </location>
</feature>
<organism evidence="2 3">
    <name type="scientific">Cinchona calisaya</name>
    <dbReference type="NCBI Taxonomy" id="153742"/>
    <lineage>
        <taxon>Eukaryota</taxon>
        <taxon>Viridiplantae</taxon>
        <taxon>Streptophyta</taxon>
        <taxon>Embryophyta</taxon>
        <taxon>Tracheophyta</taxon>
        <taxon>Spermatophyta</taxon>
        <taxon>Magnoliopsida</taxon>
        <taxon>eudicotyledons</taxon>
        <taxon>Gunneridae</taxon>
        <taxon>Pentapetalae</taxon>
        <taxon>asterids</taxon>
        <taxon>lamiids</taxon>
        <taxon>Gentianales</taxon>
        <taxon>Rubiaceae</taxon>
        <taxon>Cinchonoideae</taxon>
        <taxon>Cinchoneae</taxon>
        <taxon>Cinchona</taxon>
    </lineage>
</organism>
<dbReference type="EMBL" id="JBJUIK010000013">
    <property type="protein sequence ID" value="KAL3507363.1"/>
    <property type="molecule type" value="Genomic_DNA"/>
</dbReference>
<keyword evidence="3" id="KW-1185">Reference proteome</keyword>
<accession>A0ABD2YP98</accession>
<sequence length="126" mass="13330">MPPLSQPCTYVSSTMPPPLSQPHVSFSMSSSCQPFTYVSSSISLDMSQPPHFIPPHASPSMSTTFIPTLGMQEIPCNYFVQGNVGAVRGHNPLPQSSGASNRASVASANGDSTGIPNKSNTMKKFL</sequence>
<comment type="caution">
    <text evidence="2">The sequence shown here is derived from an EMBL/GenBank/DDBJ whole genome shotgun (WGS) entry which is preliminary data.</text>
</comment>